<dbReference type="PROSITE" id="PS01167">
    <property type="entry name" value="RIBOSOMAL_L17"/>
    <property type="match status" value="1"/>
</dbReference>
<dbReference type="InterPro" id="IPR000456">
    <property type="entry name" value="Ribosomal_bL17"/>
</dbReference>
<evidence type="ECO:0000256" key="4">
    <source>
        <dbReference type="RuleBase" id="RU000660"/>
    </source>
</evidence>
<comment type="similarity">
    <text evidence="1 4">Belongs to the bacterial ribosomal protein bL17 family.</text>
</comment>
<dbReference type="PANTHER" id="PTHR14413:SF16">
    <property type="entry name" value="LARGE RIBOSOMAL SUBUNIT PROTEIN BL17M"/>
    <property type="match status" value="1"/>
</dbReference>
<dbReference type="Proteomes" id="UP001363151">
    <property type="component" value="Unassembled WGS sequence"/>
</dbReference>
<dbReference type="PANTHER" id="PTHR14413">
    <property type="entry name" value="RIBOSOMAL PROTEIN L17"/>
    <property type="match status" value="1"/>
</dbReference>
<reference evidence="5 6" key="1">
    <citation type="submission" date="2024-03" db="EMBL/GenBank/DDBJ databases">
        <title>Aureococcus anophagefferens CCMP1851 and Kratosvirus quantuckense: Draft genome of a second virus-susceptible host strain in the model system.</title>
        <authorList>
            <person name="Chase E."/>
            <person name="Truchon A.R."/>
            <person name="Schepens W."/>
            <person name="Wilhelm S.W."/>
        </authorList>
    </citation>
    <scope>NUCLEOTIDE SEQUENCE [LARGE SCALE GENOMIC DNA]</scope>
    <source>
        <strain evidence="5 6">CCMP1851</strain>
    </source>
</reference>
<dbReference type="InterPro" id="IPR047859">
    <property type="entry name" value="Ribosomal_bL17_CS"/>
</dbReference>
<sequence length="158" mass="17958">MWSSLARFATGCARAGLARAPSLAAPTRGLKTHRRRKLNRTSSHRLAMLRNMVTSLIKWERIRTTTPKAKTLRPYAERLITYAKKGDLHGMRLAARVVREQSALRKLFEVLGPRYAARRGGYTRILKLNEPRAGDKAPMSVIEFVDRDGELRVPKPPR</sequence>
<comment type="caution">
    <text evidence="5">The sequence shown here is derived from an EMBL/GenBank/DDBJ whole genome shotgun (WGS) entry which is preliminary data.</text>
</comment>
<dbReference type="GO" id="GO:0005840">
    <property type="term" value="C:ribosome"/>
    <property type="evidence" value="ECO:0007669"/>
    <property type="project" value="UniProtKB-KW"/>
</dbReference>
<evidence type="ECO:0000256" key="3">
    <source>
        <dbReference type="ARBA" id="ARBA00023274"/>
    </source>
</evidence>
<dbReference type="EMBL" id="JBBJCI010000269">
    <property type="protein sequence ID" value="KAK7236650.1"/>
    <property type="molecule type" value="Genomic_DNA"/>
</dbReference>
<dbReference type="SUPFAM" id="SSF64263">
    <property type="entry name" value="Prokaryotic ribosomal protein L17"/>
    <property type="match status" value="1"/>
</dbReference>
<dbReference type="Gene3D" id="3.90.1030.10">
    <property type="entry name" value="Ribosomal protein L17"/>
    <property type="match status" value="1"/>
</dbReference>
<evidence type="ECO:0000313" key="6">
    <source>
        <dbReference type="Proteomes" id="UP001363151"/>
    </source>
</evidence>
<gene>
    <name evidence="5" type="ORF">SO694_0024608</name>
</gene>
<keyword evidence="2 4" id="KW-0689">Ribosomal protein</keyword>
<accession>A0ABR1FRS2</accession>
<keyword evidence="6" id="KW-1185">Reference proteome</keyword>
<organism evidence="5 6">
    <name type="scientific">Aureococcus anophagefferens</name>
    <name type="common">Harmful bloom alga</name>
    <dbReference type="NCBI Taxonomy" id="44056"/>
    <lineage>
        <taxon>Eukaryota</taxon>
        <taxon>Sar</taxon>
        <taxon>Stramenopiles</taxon>
        <taxon>Ochrophyta</taxon>
        <taxon>Pelagophyceae</taxon>
        <taxon>Pelagomonadales</taxon>
        <taxon>Pelagomonadaceae</taxon>
        <taxon>Aureococcus</taxon>
    </lineage>
</organism>
<evidence type="ECO:0000313" key="5">
    <source>
        <dbReference type="EMBL" id="KAK7236650.1"/>
    </source>
</evidence>
<keyword evidence="3 4" id="KW-0687">Ribonucleoprotein</keyword>
<dbReference type="NCBIfam" id="TIGR00059">
    <property type="entry name" value="L17"/>
    <property type="match status" value="1"/>
</dbReference>
<dbReference type="Pfam" id="PF01196">
    <property type="entry name" value="Ribosomal_L17"/>
    <property type="match status" value="1"/>
</dbReference>
<evidence type="ECO:0000256" key="2">
    <source>
        <dbReference type="ARBA" id="ARBA00022980"/>
    </source>
</evidence>
<proteinExistence type="inferred from homology"/>
<evidence type="ECO:0000256" key="1">
    <source>
        <dbReference type="ARBA" id="ARBA00008777"/>
    </source>
</evidence>
<protein>
    <submittedName>
        <fullName evidence="5">Ribosomal protein L17</fullName>
    </submittedName>
</protein>
<dbReference type="InterPro" id="IPR036373">
    <property type="entry name" value="Ribosomal_bL17_sf"/>
</dbReference>
<name>A0ABR1FRS2_AURAN</name>
<dbReference type="HAMAP" id="MF_01368">
    <property type="entry name" value="Ribosomal_bL17"/>
    <property type="match status" value="1"/>
</dbReference>